<proteinExistence type="predicted"/>
<dbReference type="RefSeq" id="WP_200501537.1">
    <property type="nucleotide sequence ID" value="NZ_JAEDAJ010000002.1"/>
</dbReference>
<feature type="region of interest" description="Disordered" evidence="1">
    <location>
        <begin position="1"/>
        <end position="37"/>
    </location>
</feature>
<sequence length="137" mass="14340">MTSDSTRISESTRTSDGAPAAAAATGRAGERASRSSTGVLTDDLVQAVLAVPGVGGLEPGVTSTLRALDARLRRRPDAVARYGLHLEEAQARVVVEVGLRTQEPLRQVVEDLQSTVAEVLEDAGHGELDVLVRVQSA</sequence>
<accession>A0ABS1B8C6</accession>
<evidence type="ECO:0000313" key="2">
    <source>
        <dbReference type="EMBL" id="MBK0330893.1"/>
    </source>
</evidence>
<gene>
    <name evidence="2" type="ORF">I8D64_05695</name>
</gene>
<dbReference type="EMBL" id="JAEDAJ010000002">
    <property type="protein sequence ID" value="MBK0330893.1"/>
    <property type="molecule type" value="Genomic_DNA"/>
</dbReference>
<dbReference type="Proteomes" id="UP000612352">
    <property type="component" value="Unassembled WGS sequence"/>
</dbReference>
<evidence type="ECO:0008006" key="4">
    <source>
        <dbReference type="Google" id="ProtNLM"/>
    </source>
</evidence>
<feature type="compositionally biased region" description="Polar residues" evidence="1">
    <location>
        <begin position="1"/>
        <end position="11"/>
    </location>
</feature>
<evidence type="ECO:0000256" key="1">
    <source>
        <dbReference type="SAM" id="MobiDB-lite"/>
    </source>
</evidence>
<feature type="compositionally biased region" description="Low complexity" evidence="1">
    <location>
        <begin position="12"/>
        <end position="27"/>
    </location>
</feature>
<organism evidence="2 3">
    <name type="scientific">Brachybacterium halotolerans</name>
    <dbReference type="NCBI Taxonomy" id="2795215"/>
    <lineage>
        <taxon>Bacteria</taxon>
        <taxon>Bacillati</taxon>
        <taxon>Actinomycetota</taxon>
        <taxon>Actinomycetes</taxon>
        <taxon>Micrococcales</taxon>
        <taxon>Dermabacteraceae</taxon>
        <taxon>Brachybacterium</taxon>
    </lineage>
</organism>
<evidence type="ECO:0000313" key="3">
    <source>
        <dbReference type="Proteomes" id="UP000612352"/>
    </source>
</evidence>
<protein>
    <recommendedName>
        <fullName evidence="4">Asp23/Gls24 family envelope stress response protein</fullName>
    </recommendedName>
</protein>
<comment type="caution">
    <text evidence="2">The sequence shown here is derived from an EMBL/GenBank/DDBJ whole genome shotgun (WGS) entry which is preliminary data.</text>
</comment>
<keyword evidence="3" id="KW-1185">Reference proteome</keyword>
<reference evidence="2 3" key="1">
    <citation type="submission" date="2020-12" db="EMBL/GenBank/DDBJ databases">
        <title>Brachybacterium sp. MASK1Z-5, whole genome shotgun sequence.</title>
        <authorList>
            <person name="Tuo L."/>
        </authorList>
    </citation>
    <scope>NUCLEOTIDE SEQUENCE [LARGE SCALE GENOMIC DNA]</scope>
    <source>
        <strain evidence="2 3">MASK1Z-5</strain>
    </source>
</reference>
<name>A0ABS1B8C6_9MICO</name>